<organism evidence="3 5">
    <name type="scientific">Sphingosinicella microcystinivorans</name>
    <dbReference type="NCBI Taxonomy" id="335406"/>
    <lineage>
        <taxon>Bacteria</taxon>
        <taxon>Pseudomonadati</taxon>
        <taxon>Pseudomonadota</taxon>
        <taxon>Alphaproteobacteria</taxon>
        <taxon>Sphingomonadales</taxon>
        <taxon>Sphingosinicellaceae</taxon>
        <taxon>Sphingosinicella</taxon>
    </lineage>
</organism>
<dbReference type="GO" id="GO:0005886">
    <property type="term" value="C:plasma membrane"/>
    <property type="evidence" value="ECO:0007669"/>
    <property type="project" value="UniProtKB-SubCell"/>
</dbReference>
<reference evidence="3 5" key="1">
    <citation type="submission" date="2018-06" db="EMBL/GenBank/DDBJ databases">
        <title>Complete Genome Sequence of the Microcystin-Degrading Bacterium Sphingosinicella microcystinivorans Strain B-9.</title>
        <authorList>
            <person name="Jin H."/>
            <person name="Nishizawa T."/>
            <person name="Guo Y."/>
            <person name="Nishizawa A."/>
            <person name="Park H."/>
            <person name="Kato H."/>
            <person name="Tsuji K."/>
            <person name="Harada K."/>
        </authorList>
    </citation>
    <scope>NUCLEOTIDE SEQUENCE [LARGE SCALE GENOMIC DNA]</scope>
    <source>
        <strain evidence="3 5">B9</strain>
    </source>
</reference>
<dbReference type="Gene3D" id="1.20.1600.10">
    <property type="entry name" value="Outer membrane efflux proteins (OEP)"/>
    <property type="match status" value="1"/>
</dbReference>
<evidence type="ECO:0000313" key="6">
    <source>
        <dbReference type="Proteomes" id="UP000276029"/>
    </source>
</evidence>
<protein>
    <submittedName>
        <fullName evidence="4">NodT family efflux transporter outer membrane factor (OMF) lipoprotein</fullName>
    </submittedName>
    <submittedName>
        <fullName evidence="3">Outer membrane efflux protein</fullName>
    </submittedName>
</protein>
<dbReference type="PROSITE" id="PS51257">
    <property type="entry name" value="PROKAR_LIPOPROTEIN"/>
    <property type="match status" value="1"/>
</dbReference>
<keyword evidence="6" id="KW-1185">Reference proteome</keyword>
<dbReference type="PANTHER" id="PTHR30203">
    <property type="entry name" value="OUTER MEMBRANE CATION EFFLUX PROTEIN"/>
    <property type="match status" value="1"/>
</dbReference>
<evidence type="ECO:0000313" key="4">
    <source>
        <dbReference type="EMBL" id="RKS84942.1"/>
    </source>
</evidence>
<proteinExistence type="inferred from homology"/>
<dbReference type="Proteomes" id="UP000276029">
    <property type="component" value="Unassembled WGS sequence"/>
</dbReference>
<dbReference type="SUPFAM" id="SSF56954">
    <property type="entry name" value="Outer membrane efflux proteins (OEP)"/>
    <property type="match status" value="1"/>
</dbReference>
<reference evidence="4 6" key="2">
    <citation type="submission" date="2018-10" db="EMBL/GenBank/DDBJ databases">
        <title>Genomic Encyclopedia of Type Strains, Phase IV (KMG-IV): sequencing the most valuable type-strain genomes for metagenomic binning, comparative biology and taxonomic classification.</title>
        <authorList>
            <person name="Goeker M."/>
        </authorList>
    </citation>
    <scope>NUCLEOTIDE SEQUENCE [LARGE SCALE GENOMIC DNA]</scope>
    <source>
        <strain evidence="4 6">DSM 19791</strain>
    </source>
</reference>
<evidence type="ECO:0000313" key="5">
    <source>
        <dbReference type="Proteomes" id="UP000275727"/>
    </source>
</evidence>
<dbReference type="GO" id="GO:0015562">
    <property type="term" value="F:efflux transmembrane transporter activity"/>
    <property type="evidence" value="ECO:0007669"/>
    <property type="project" value="InterPro"/>
</dbReference>
<sequence>MKPVLSLMIAGSLLTGCAARTTYVRPAATLPAEFIHQTSAAQATERNDMWWRAFGDPTLDALVDLAIARNPDLAAAAVRVRRAQLEARLAGNALVPVPNGSLATGLSRPMSGAARRTTENASGSVGLAWEVDLFGRLDARRDAARFEAQATAEDRDGVFLTLVGTTASLYWQIALANERIALGEQSLAYARRTQSLVETQYGAGNVSALEVREIEQTVTMQEAALTEARQARVRAREALMVLLNGAPAPSDEPQSLRTEPLPGIAVGLPADLLGRRPDLRAAELRLRSVLASADATKASFYPALTLTGALGTSSSALLNVLANPVATLGAGLTLPFLNVHAMRFETQIARTRYEEAVILFRKSLYGALAEVEVALSAHAELATQNIALRRARDAAVDAERLYEIRYRAGAVSLRTWLDAQERRRAADLALSSNQLEKFQNQVTLHQALGGGFGRQR</sequence>
<dbReference type="EMBL" id="RBWX01000012">
    <property type="protein sequence ID" value="RKS84942.1"/>
    <property type="molecule type" value="Genomic_DNA"/>
</dbReference>
<evidence type="ECO:0000256" key="2">
    <source>
        <dbReference type="RuleBase" id="RU362097"/>
    </source>
</evidence>
<accession>A0AAD1D4X7</accession>
<dbReference type="Gene3D" id="2.20.200.10">
    <property type="entry name" value="Outer membrane efflux proteins (OEP)"/>
    <property type="match status" value="1"/>
</dbReference>
<dbReference type="AlphaFoldDB" id="A0AAD1D4X7"/>
<keyword evidence="2" id="KW-0812">Transmembrane</keyword>
<evidence type="ECO:0000256" key="1">
    <source>
        <dbReference type="ARBA" id="ARBA00007613"/>
    </source>
</evidence>
<dbReference type="Pfam" id="PF02321">
    <property type="entry name" value="OEP"/>
    <property type="match status" value="2"/>
</dbReference>
<comment type="similarity">
    <text evidence="1 2">Belongs to the outer membrane factor (OMF) (TC 1.B.17) family.</text>
</comment>
<dbReference type="Proteomes" id="UP000275727">
    <property type="component" value="Chromosome"/>
</dbReference>
<dbReference type="EMBL" id="AP018711">
    <property type="protein sequence ID" value="BBE33399.1"/>
    <property type="molecule type" value="Genomic_DNA"/>
</dbReference>
<keyword evidence="2" id="KW-0472">Membrane</keyword>
<keyword evidence="2" id="KW-1134">Transmembrane beta strand</keyword>
<name>A0AAD1D4X7_SPHMI</name>
<dbReference type="InterPro" id="IPR003423">
    <property type="entry name" value="OMP_efflux"/>
</dbReference>
<dbReference type="InterPro" id="IPR010131">
    <property type="entry name" value="MdtP/NodT-like"/>
</dbReference>
<keyword evidence="2 4" id="KW-0449">Lipoprotein</keyword>
<dbReference type="KEGG" id="smic:SmB9_10570"/>
<gene>
    <name evidence="4" type="ORF">DFR51_3542</name>
    <name evidence="3" type="ORF">SmB9_10570</name>
</gene>
<evidence type="ECO:0000313" key="3">
    <source>
        <dbReference type="EMBL" id="BBE33399.1"/>
    </source>
</evidence>
<comment type="subcellular location">
    <subcellularLocation>
        <location evidence="2">Cell membrane</location>
        <topology evidence="2">Lipid-anchor</topology>
    </subcellularLocation>
</comment>
<dbReference type="PANTHER" id="PTHR30203:SF32">
    <property type="entry name" value="CATION EFFLUX SYSTEM PROTEIN CUSC"/>
    <property type="match status" value="1"/>
</dbReference>
<keyword evidence="2" id="KW-0564">Palmitate</keyword>
<dbReference type="NCBIfam" id="TIGR01845">
    <property type="entry name" value="outer_NodT"/>
    <property type="match status" value="1"/>
</dbReference>